<dbReference type="Pfam" id="PF01370">
    <property type="entry name" value="Epimerase"/>
    <property type="match status" value="1"/>
</dbReference>
<reference evidence="3 4" key="1">
    <citation type="journal article" date="2015" name="Microbiome">
        <title>Genomic resolution of linkages in carbon, nitrogen, and sulfur cycling among widespread estuary sediment bacteria.</title>
        <authorList>
            <person name="Baker B.J."/>
            <person name="Lazar C.S."/>
            <person name="Teske A.P."/>
            <person name="Dick G.J."/>
        </authorList>
    </citation>
    <scope>NUCLEOTIDE SEQUENCE [LARGE SCALE GENOMIC DNA]</scope>
    <source>
        <strain evidence="3">SM1_77</strain>
    </source>
</reference>
<dbReference type="PANTHER" id="PTHR43000">
    <property type="entry name" value="DTDP-D-GLUCOSE 4,6-DEHYDRATASE-RELATED"/>
    <property type="match status" value="1"/>
</dbReference>
<evidence type="ECO:0000313" key="3">
    <source>
        <dbReference type="EMBL" id="KPL13573.1"/>
    </source>
</evidence>
<dbReference type="InterPro" id="IPR001509">
    <property type="entry name" value="Epimerase_deHydtase"/>
</dbReference>
<dbReference type="SUPFAM" id="SSF51735">
    <property type="entry name" value="NAD(P)-binding Rossmann-fold domains"/>
    <property type="match status" value="1"/>
</dbReference>
<dbReference type="PATRIC" id="fig|1703778.3.peg.758"/>
<dbReference type="AlphaFoldDB" id="A0A0S8JY28"/>
<protein>
    <submittedName>
        <fullName evidence="3">UDP-glucose 4-epimerase</fullName>
    </submittedName>
</protein>
<dbReference type="Gene3D" id="3.90.25.10">
    <property type="entry name" value="UDP-galactose 4-epimerase, domain 1"/>
    <property type="match status" value="1"/>
</dbReference>
<proteinExistence type="inferred from homology"/>
<organism evidence="3 4">
    <name type="scientific">candidate division WOR_3 bacterium SM1_77</name>
    <dbReference type="NCBI Taxonomy" id="1703778"/>
    <lineage>
        <taxon>Bacteria</taxon>
        <taxon>Bacteria division WOR-3</taxon>
    </lineage>
</organism>
<dbReference type="Gene3D" id="3.40.50.720">
    <property type="entry name" value="NAD(P)-binding Rossmann-like Domain"/>
    <property type="match status" value="1"/>
</dbReference>
<evidence type="ECO:0000259" key="2">
    <source>
        <dbReference type="Pfam" id="PF01370"/>
    </source>
</evidence>
<comment type="similarity">
    <text evidence="1">Belongs to the NAD(P)-dependent epimerase/dehydratase family.</text>
</comment>
<accession>A0A0S8JY28</accession>
<evidence type="ECO:0000256" key="1">
    <source>
        <dbReference type="ARBA" id="ARBA00007637"/>
    </source>
</evidence>
<feature type="domain" description="NAD-dependent epimerase/dehydratase" evidence="2">
    <location>
        <begin position="3"/>
        <end position="241"/>
    </location>
</feature>
<sequence>MKVLVTGVAGFIGSHLAERLIVEGHKVVGVDCFTDYYPRAIKESNIKKLRSESSFDFHDADILEINLETALQNIDVVYHEAAQAGVRASWGANFKIYTENNVRVTQRLLEAAKTARLKKFIYASSSSVYGDAESYPTHEEMKPMPISPYGVTKLAAEHLCYLYNKNFGIPTVSLRYFTVYGPRQRPDMAFHKFIKAILHDEEIPVFGDGNQTRDFTYIDDIIDANISAMNMEATGEVFNIGGGSRITVNDTIAIIERVCERKAKKKYIEKQKGDVIHTAADISKAKKFLGYAPKYDIEKGIANQVDWMRHTLNIS</sequence>
<name>A0A0S8JY28_UNCW3</name>
<comment type="caution">
    <text evidence="3">The sequence shown here is derived from an EMBL/GenBank/DDBJ whole genome shotgun (WGS) entry which is preliminary data.</text>
</comment>
<evidence type="ECO:0000313" key="4">
    <source>
        <dbReference type="Proteomes" id="UP000050975"/>
    </source>
</evidence>
<gene>
    <name evidence="3" type="ORF">AMJ74_05035</name>
</gene>
<dbReference type="PRINTS" id="PR01713">
    <property type="entry name" value="NUCEPIMERASE"/>
</dbReference>
<dbReference type="EMBL" id="LJVE01000096">
    <property type="protein sequence ID" value="KPL13573.1"/>
    <property type="molecule type" value="Genomic_DNA"/>
</dbReference>
<dbReference type="InterPro" id="IPR036291">
    <property type="entry name" value="NAD(P)-bd_dom_sf"/>
</dbReference>
<dbReference type="Proteomes" id="UP000050975">
    <property type="component" value="Unassembled WGS sequence"/>
</dbReference>